<dbReference type="InterPro" id="IPR011013">
    <property type="entry name" value="Gal_mutarotase_sf_dom"/>
</dbReference>
<gene>
    <name evidence="1" type="ORF">ABQM86_20425</name>
</gene>
<dbReference type="RefSeq" id="WP_369745434.1">
    <property type="nucleotide sequence ID" value="NZ_CP165735.1"/>
</dbReference>
<dbReference type="GO" id="GO:0016853">
    <property type="term" value="F:isomerase activity"/>
    <property type="evidence" value="ECO:0007669"/>
    <property type="project" value="InterPro"/>
</dbReference>
<sequence>MQIRIGNDQLSAVIDSTGSELISLQSREQELLWEAGPEWARHAPILCPVIGRVAEDVIRHNGLRYPVTQHGFVRDSGFTVVRSAPDSTHLRLDHHPEDATGFPFPFALETQWHVAARQLTVTFILTNSGHSPLPASLGWHPAFGWKRDEDLDLVFERPETGSTRRVNSEVHLTHERYDSPLKGNSLRLTEELLSEGALIFESLNSRTVRLVSSDGPVLSMAFRGFPHLAVWKKPGADFVCLEPWSDLPHEEGERRELSSVPTELLMPGASKEHSCRLRIHGK</sequence>
<reference evidence="1" key="1">
    <citation type="submission" date="2024-07" db="EMBL/GenBank/DDBJ databases">
        <authorList>
            <person name="Li J."/>
            <person name="Wei H."/>
            <person name="Ma J."/>
        </authorList>
    </citation>
    <scope>NUCLEOTIDE SEQUENCE</scope>
    <source>
        <strain evidence="1">AMU7</strain>
    </source>
</reference>
<dbReference type="InterPro" id="IPR014718">
    <property type="entry name" value="GH-type_carb-bd"/>
</dbReference>
<dbReference type="GO" id="GO:0030246">
    <property type="term" value="F:carbohydrate binding"/>
    <property type="evidence" value="ECO:0007669"/>
    <property type="project" value="InterPro"/>
</dbReference>
<dbReference type="Pfam" id="PF01263">
    <property type="entry name" value="Aldose_epim"/>
    <property type="match status" value="1"/>
</dbReference>
<name>A0AB39YN94_9MICC</name>
<dbReference type="SUPFAM" id="SSF74650">
    <property type="entry name" value="Galactose mutarotase-like"/>
    <property type="match status" value="1"/>
</dbReference>
<dbReference type="GO" id="GO:0005975">
    <property type="term" value="P:carbohydrate metabolic process"/>
    <property type="evidence" value="ECO:0007669"/>
    <property type="project" value="InterPro"/>
</dbReference>
<dbReference type="AlphaFoldDB" id="A0AB39YN94"/>
<dbReference type="EMBL" id="CP165735">
    <property type="protein sequence ID" value="XDV71294.1"/>
    <property type="molecule type" value="Genomic_DNA"/>
</dbReference>
<protein>
    <recommendedName>
        <fullName evidence="2">Aldose 1-epimerase family protein</fullName>
    </recommendedName>
</protein>
<proteinExistence type="predicted"/>
<dbReference type="InterPro" id="IPR008183">
    <property type="entry name" value="Aldose_1/G6P_1-epimerase"/>
</dbReference>
<dbReference type="Gene3D" id="2.70.98.10">
    <property type="match status" value="1"/>
</dbReference>
<evidence type="ECO:0000313" key="1">
    <source>
        <dbReference type="EMBL" id="XDV71294.1"/>
    </source>
</evidence>
<accession>A0AB39YN94</accession>
<evidence type="ECO:0008006" key="2">
    <source>
        <dbReference type="Google" id="ProtNLM"/>
    </source>
</evidence>
<organism evidence="1">
    <name type="scientific">Paenarthrobacter sp. AMU7</name>
    <dbReference type="NCBI Taxonomy" id="3162492"/>
    <lineage>
        <taxon>Bacteria</taxon>
        <taxon>Bacillati</taxon>
        <taxon>Actinomycetota</taxon>
        <taxon>Actinomycetes</taxon>
        <taxon>Micrococcales</taxon>
        <taxon>Micrococcaceae</taxon>
        <taxon>Paenarthrobacter</taxon>
    </lineage>
</organism>